<dbReference type="Proteomes" id="UP000676967">
    <property type="component" value="Chromosome"/>
</dbReference>
<gene>
    <name evidence="1" type="ORF">Aiant_04250</name>
</gene>
<name>A0ABM7LKL5_9ACTN</name>
<evidence type="ECO:0000313" key="2">
    <source>
        <dbReference type="Proteomes" id="UP000676967"/>
    </source>
</evidence>
<evidence type="ECO:0000313" key="1">
    <source>
        <dbReference type="EMBL" id="BCJ39768.1"/>
    </source>
</evidence>
<sequence>MTLSNPPASLEDLLHDAALHDGPLARVVADQLTRLLVAVDEISYGTSIDVARAQGAARPDQEATMALGNALVHRLKGLFAGRREAAGPVPDQPPKVTHQVVPTVAEKPRATATVRPGAVERGRIDEGIQQVFQDFAESPQVRAVLGADPLPGRTPVQDWPAFHLGLLRLHRDQAEHWRAKLSRYLPVEFTRPVRGWTEVLADIEGKQVLIPASHDHPGTVAWRDAPPHDIVGTAFGERVQQHRRIAGIASQMLWLAREDRTAQYATQGGLVPAQRAYTEFQRDVREGLTAYRSAESGTDGRITVLRAAQLAEVLRSVLHQPVAAPGSWWADARAEAMTFVRDTGSAYAPQLKVKDLGIRTSYPELRGSREADPESDIRLPVTDPADSGRIFDCLRPALLEPSGIYRSGRVIYGGDLVDTRERRPSS</sequence>
<organism evidence="1 2">
    <name type="scientific">Actinoplanes ianthinogenes</name>
    <dbReference type="NCBI Taxonomy" id="122358"/>
    <lineage>
        <taxon>Bacteria</taxon>
        <taxon>Bacillati</taxon>
        <taxon>Actinomycetota</taxon>
        <taxon>Actinomycetes</taxon>
        <taxon>Micromonosporales</taxon>
        <taxon>Micromonosporaceae</taxon>
        <taxon>Actinoplanes</taxon>
    </lineage>
</organism>
<protein>
    <submittedName>
        <fullName evidence="1">Uncharacterized protein</fullName>
    </submittedName>
</protein>
<dbReference type="RefSeq" id="WP_189335547.1">
    <property type="nucleotide sequence ID" value="NZ_AP023356.1"/>
</dbReference>
<reference evidence="1 2" key="1">
    <citation type="submission" date="2020-08" db="EMBL/GenBank/DDBJ databases">
        <title>Whole genome shotgun sequence of Actinoplanes ianthinogenes NBRC 13996.</title>
        <authorList>
            <person name="Komaki H."/>
            <person name="Tamura T."/>
        </authorList>
    </citation>
    <scope>NUCLEOTIDE SEQUENCE [LARGE SCALE GENOMIC DNA]</scope>
    <source>
        <strain evidence="1 2">NBRC 13996</strain>
    </source>
</reference>
<proteinExistence type="predicted"/>
<dbReference type="EMBL" id="AP023356">
    <property type="protein sequence ID" value="BCJ39768.1"/>
    <property type="molecule type" value="Genomic_DNA"/>
</dbReference>
<accession>A0ABM7LKL5</accession>
<keyword evidence="2" id="KW-1185">Reference proteome</keyword>